<dbReference type="EMBL" id="JALNTZ010003693">
    <property type="protein sequence ID" value="KAJ3616226.1"/>
    <property type="molecule type" value="Genomic_DNA"/>
</dbReference>
<comment type="caution">
    <text evidence="1">The sequence shown here is derived from an EMBL/GenBank/DDBJ whole genome shotgun (WGS) entry which is preliminary data.</text>
</comment>
<evidence type="ECO:0000313" key="2">
    <source>
        <dbReference type="Proteomes" id="UP001168821"/>
    </source>
</evidence>
<name>A0AA38LYP2_9CUCU</name>
<sequence>MGLEKGSFFLLFASHRPLLQLQGRCSHYTQHFSGSSLALFTYKTGRDQPTGESRAAEARDSSAPRLQYYQIPWFLCRTRCPTYAYVSVASFFKAV</sequence>
<protein>
    <submittedName>
        <fullName evidence="1">Uncharacterized protein</fullName>
    </submittedName>
</protein>
<gene>
    <name evidence="1" type="ORF">Zmor_011982</name>
</gene>
<reference evidence="1" key="1">
    <citation type="journal article" date="2023" name="G3 (Bethesda)">
        <title>Whole genome assemblies of Zophobas morio and Tenebrio molitor.</title>
        <authorList>
            <person name="Kaur S."/>
            <person name="Stinson S.A."/>
            <person name="diCenzo G.C."/>
        </authorList>
    </citation>
    <scope>NUCLEOTIDE SEQUENCE</scope>
    <source>
        <strain evidence="1">QUZm001</strain>
    </source>
</reference>
<organism evidence="1 2">
    <name type="scientific">Zophobas morio</name>
    <dbReference type="NCBI Taxonomy" id="2755281"/>
    <lineage>
        <taxon>Eukaryota</taxon>
        <taxon>Metazoa</taxon>
        <taxon>Ecdysozoa</taxon>
        <taxon>Arthropoda</taxon>
        <taxon>Hexapoda</taxon>
        <taxon>Insecta</taxon>
        <taxon>Pterygota</taxon>
        <taxon>Neoptera</taxon>
        <taxon>Endopterygota</taxon>
        <taxon>Coleoptera</taxon>
        <taxon>Polyphaga</taxon>
        <taxon>Cucujiformia</taxon>
        <taxon>Tenebrionidae</taxon>
        <taxon>Zophobas</taxon>
    </lineage>
</organism>
<dbReference type="AlphaFoldDB" id="A0AA38LYP2"/>
<keyword evidence="2" id="KW-1185">Reference proteome</keyword>
<accession>A0AA38LYP2</accession>
<evidence type="ECO:0000313" key="1">
    <source>
        <dbReference type="EMBL" id="KAJ3616226.1"/>
    </source>
</evidence>
<proteinExistence type="predicted"/>
<dbReference type="Proteomes" id="UP001168821">
    <property type="component" value="Unassembled WGS sequence"/>
</dbReference>